<sequence length="107" mass="11400">MYTKKKNKKTEKVCMDHPISACGGWALVAVVILLVLLALALAAVHAVAVLPPPFAVVAHVEARVHLGQRVHAQDLVDLAERKQPEGELSTGCDVFSLLLSHGTQGVC</sequence>
<dbReference type="AlphaFoldDB" id="A0A0E9XGW1"/>
<organism evidence="1">
    <name type="scientific">Anguilla anguilla</name>
    <name type="common">European freshwater eel</name>
    <name type="synonym">Muraena anguilla</name>
    <dbReference type="NCBI Taxonomy" id="7936"/>
    <lineage>
        <taxon>Eukaryota</taxon>
        <taxon>Metazoa</taxon>
        <taxon>Chordata</taxon>
        <taxon>Craniata</taxon>
        <taxon>Vertebrata</taxon>
        <taxon>Euteleostomi</taxon>
        <taxon>Actinopterygii</taxon>
        <taxon>Neopterygii</taxon>
        <taxon>Teleostei</taxon>
        <taxon>Anguilliformes</taxon>
        <taxon>Anguillidae</taxon>
        <taxon>Anguilla</taxon>
    </lineage>
</organism>
<protein>
    <submittedName>
        <fullName evidence="1">Uncharacterized protein</fullName>
    </submittedName>
</protein>
<dbReference type="EMBL" id="GBXM01006698">
    <property type="protein sequence ID" value="JAI01880.1"/>
    <property type="molecule type" value="Transcribed_RNA"/>
</dbReference>
<reference evidence="1" key="1">
    <citation type="submission" date="2014-11" db="EMBL/GenBank/DDBJ databases">
        <authorList>
            <person name="Amaro Gonzalez C."/>
        </authorList>
    </citation>
    <scope>NUCLEOTIDE SEQUENCE</scope>
</reference>
<evidence type="ECO:0000313" key="1">
    <source>
        <dbReference type="EMBL" id="JAI01880.1"/>
    </source>
</evidence>
<name>A0A0E9XGW1_ANGAN</name>
<accession>A0A0E9XGW1</accession>
<proteinExistence type="predicted"/>
<reference evidence="1" key="2">
    <citation type="journal article" date="2015" name="Fish Shellfish Immunol.">
        <title>Early steps in the European eel (Anguilla anguilla)-Vibrio vulnificus interaction in the gills: Role of the RtxA13 toxin.</title>
        <authorList>
            <person name="Callol A."/>
            <person name="Pajuelo D."/>
            <person name="Ebbesson L."/>
            <person name="Teles M."/>
            <person name="MacKenzie S."/>
            <person name="Amaro C."/>
        </authorList>
    </citation>
    <scope>NUCLEOTIDE SEQUENCE</scope>
</reference>